<dbReference type="HOGENOM" id="CLU_2689458_0_0_1"/>
<feature type="region of interest" description="Disordered" evidence="1">
    <location>
        <begin position="1"/>
        <end position="35"/>
    </location>
</feature>
<dbReference type="Proteomes" id="UP000054485">
    <property type="component" value="Unassembled WGS sequence"/>
</dbReference>
<name>A0A0D0ATB6_9AGAM</name>
<evidence type="ECO:0000313" key="2">
    <source>
        <dbReference type="EMBL" id="KIK37482.1"/>
    </source>
</evidence>
<organism evidence="2 3">
    <name type="scientific">Suillus luteus UH-Slu-Lm8-n1</name>
    <dbReference type="NCBI Taxonomy" id="930992"/>
    <lineage>
        <taxon>Eukaryota</taxon>
        <taxon>Fungi</taxon>
        <taxon>Dikarya</taxon>
        <taxon>Basidiomycota</taxon>
        <taxon>Agaricomycotina</taxon>
        <taxon>Agaricomycetes</taxon>
        <taxon>Agaricomycetidae</taxon>
        <taxon>Boletales</taxon>
        <taxon>Suillineae</taxon>
        <taxon>Suillaceae</taxon>
        <taxon>Suillus</taxon>
    </lineage>
</organism>
<reference evidence="3" key="2">
    <citation type="submission" date="2015-01" db="EMBL/GenBank/DDBJ databases">
        <title>Evolutionary Origins and Diversification of the Mycorrhizal Mutualists.</title>
        <authorList>
            <consortium name="DOE Joint Genome Institute"/>
            <consortium name="Mycorrhizal Genomics Consortium"/>
            <person name="Kohler A."/>
            <person name="Kuo A."/>
            <person name="Nagy L.G."/>
            <person name="Floudas D."/>
            <person name="Copeland A."/>
            <person name="Barry K.W."/>
            <person name="Cichocki N."/>
            <person name="Veneault-Fourrey C."/>
            <person name="LaButti K."/>
            <person name="Lindquist E.A."/>
            <person name="Lipzen A."/>
            <person name="Lundell T."/>
            <person name="Morin E."/>
            <person name="Murat C."/>
            <person name="Riley R."/>
            <person name="Ohm R."/>
            <person name="Sun H."/>
            <person name="Tunlid A."/>
            <person name="Henrissat B."/>
            <person name="Grigoriev I.V."/>
            <person name="Hibbett D.S."/>
            <person name="Martin F."/>
        </authorList>
    </citation>
    <scope>NUCLEOTIDE SEQUENCE [LARGE SCALE GENOMIC DNA]</scope>
    <source>
        <strain evidence="3">UH-Slu-Lm8-n1</strain>
    </source>
</reference>
<dbReference type="AlphaFoldDB" id="A0A0D0ATB6"/>
<reference evidence="2 3" key="1">
    <citation type="submission" date="2014-04" db="EMBL/GenBank/DDBJ databases">
        <authorList>
            <consortium name="DOE Joint Genome Institute"/>
            <person name="Kuo A."/>
            <person name="Ruytinx J."/>
            <person name="Rineau F."/>
            <person name="Colpaert J."/>
            <person name="Kohler A."/>
            <person name="Nagy L.G."/>
            <person name="Floudas D."/>
            <person name="Copeland A."/>
            <person name="Barry K.W."/>
            <person name="Cichocki N."/>
            <person name="Veneault-Fourrey C."/>
            <person name="LaButti K."/>
            <person name="Lindquist E.A."/>
            <person name="Lipzen A."/>
            <person name="Lundell T."/>
            <person name="Morin E."/>
            <person name="Murat C."/>
            <person name="Sun H."/>
            <person name="Tunlid A."/>
            <person name="Henrissat B."/>
            <person name="Grigoriev I.V."/>
            <person name="Hibbett D.S."/>
            <person name="Martin F."/>
            <person name="Nordberg H.P."/>
            <person name="Cantor M.N."/>
            <person name="Hua S.X."/>
        </authorList>
    </citation>
    <scope>NUCLEOTIDE SEQUENCE [LARGE SCALE GENOMIC DNA]</scope>
    <source>
        <strain evidence="2 3">UH-Slu-Lm8-n1</strain>
    </source>
</reference>
<feature type="compositionally biased region" description="Acidic residues" evidence="1">
    <location>
        <begin position="19"/>
        <end position="32"/>
    </location>
</feature>
<evidence type="ECO:0000256" key="1">
    <source>
        <dbReference type="SAM" id="MobiDB-lite"/>
    </source>
</evidence>
<accession>A0A0D0ATB6</accession>
<dbReference type="InParanoid" id="A0A0D0ATB6"/>
<dbReference type="EMBL" id="KN835447">
    <property type="protein sequence ID" value="KIK37482.1"/>
    <property type="molecule type" value="Genomic_DNA"/>
</dbReference>
<protein>
    <submittedName>
        <fullName evidence="2">Uncharacterized protein</fullName>
    </submittedName>
</protein>
<keyword evidence="3" id="KW-1185">Reference proteome</keyword>
<gene>
    <name evidence="2" type="ORF">CY34DRAFT_810289</name>
</gene>
<dbReference type="OrthoDB" id="10377655at2759"/>
<proteinExistence type="predicted"/>
<evidence type="ECO:0000313" key="3">
    <source>
        <dbReference type="Proteomes" id="UP000054485"/>
    </source>
</evidence>
<sequence>MEMPCDGQSASNPASKDDSIDDLAEEMDDDMNDGGTMELCRGSEIDIPILLTVGLYGRSWLAFEWLIVFELALC</sequence>